<evidence type="ECO:0000313" key="2">
    <source>
        <dbReference type="Proteomes" id="UP000029448"/>
    </source>
</evidence>
<gene>
    <name evidence="1" type="ORF">AtDm6_1241</name>
</gene>
<organism evidence="1 2">
    <name type="scientific">Acetobacter tropicalis</name>
    <dbReference type="NCBI Taxonomy" id="104102"/>
    <lineage>
        <taxon>Bacteria</taxon>
        <taxon>Pseudomonadati</taxon>
        <taxon>Pseudomonadota</taxon>
        <taxon>Alphaproteobacteria</taxon>
        <taxon>Acetobacterales</taxon>
        <taxon>Acetobacteraceae</taxon>
        <taxon>Acetobacter</taxon>
    </lineage>
</organism>
<dbReference type="STRING" id="104102.AtDm6_1241"/>
<sequence>MAVIRTVELDIVQPAAGTLAATYGHGTRAHGTLRRHAHNPEATDTIRYSDCGYVDEAGIPYPPYVTDAFALDRGLTLTADAMGGALSAGSITLANPGGVMDSLLTTRVNDHLPVRIHTGSKIWDGVRRVWKDPASTSLRPVFAGLGKSWRPDRTSVVIDLLDATYWLEGSMPVSVYGGAGKLDGDSNVAGKGMPRIRGTVCNITPVLIDSVNYVYQISDGPASITALYEGGYPGGIASAGTVADIYASSPSPGTYTVQTGSAGTWLRLGTKPVYGITVDAVGKFRSGAAPANVLDILRQMLLEDLVMPAAYLDAAWPATSSIAPWPGGWYWDGSATITGKQAVSTLLSGLCITLVPTRTGTLRPILLTAPDPSATPVAELNADLITEIAAATLDSSLDPPTWRWRIGWQHNFTTQTTGSNLHPQAPAARQAIIAVADRAAIWWSPDIKAYWRVPNDPALVTTALARQTDATLIAQRHGALWGKQRRLWAVTIPQDLAWGIDLGSVVGISAPAPGLEDRQLGRVVSEQIRSTEQTVTFQILV</sequence>
<dbReference type="Proteomes" id="UP000029448">
    <property type="component" value="Unassembled WGS sequence"/>
</dbReference>
<proteinExistence type="predicted"/>
<reference evidence="1 2" key="1">
    <citation type="submission" date="2014-06" db="EMBL/GenBank/DDBJ databases">
        <title>Functional and comparative genomic analyses of the Drosophila gut microbiota identify candidate symbiosis factors.</title>
        <authorList>
            <person name="Newell P.D."/>
            <person name="Chaston J.M."/>
            <person name="Douglas A.E."/>
        </authorList>
    </citation>
    <scope>NUCLEOTIDE SEQUENCE [LARGE SCALE GENOMIC DNA]</scope>
    <source>
        <strain evidence="1 2">DmCS_006</strain>
    </source>
</reference>
<comment type="caution">
    <text evidence="1">The sequence shown here is derived from an EMBL/GenBank/DDBJ whole genome shotgun (WGS) entry which is preliminary data.</text>
</comment>
<evidence type="ECO:0000313" key="1">
    <source>
        <dbReference type="EMBL" id="KGB24344.1"/>
    </source>
</evidence>
<keyword evidence="2" id="KW-1185">Reference proteome</keyword>
<accession>A0A094YUR0</accession>
<dbReference type="EMBL" id="JOKM01000043">
    <property type="protein sequence ID" value="KGB24344.1"/>
    <property type="molecule type" value="Genomic_DNA"/>
</dbReference>
<dbReference type="RefSeq" id="WP_035379091.1">
    <property type="nucleotide sequence ID" value="NZ_JACAOJ010000089.1"/>
</dbReference>
<dbReference type="AlphaFoldDB" id="A0A094YUR0"/>
<dbReference type="GeneID" id="89477546"/>
<name>A0A094YUR0_9PROT</name>
<dbReference type="PATRIC" id="fig|104102.7.peg.1231"/>
<protein>
    <submittedName>
        <fullName evidence="1">Uncharacterized protein</fullName>
    </submittedName>
</protein>